<keyword evidence="7" id="KW-1185">Reference proteome</keyword>
<dbReference type="Pfam" id="PF00789">
    <property type="entry name" value="UBX"/>
    <property type="match status" value="1"/>
</dbReference>
<dbReference type="GO" id="GO:0005737">
    <property type="term" value="C:cytoplasm"/>
    <property type="evidence" value="ECO:0007669"/>
    <property type="project" value="UniProtKB-SubCell"/>
</dbReference>
<dbReference type="PANTHER" id="PTHR46340:SF1">
    <property type="entry name" value="UBX DOMAIN-CONTAINING PROTEIN 1"/>
    <property type="match status" value="1"/>
</dbReference>
<dbReference type="AlphaFoldDB" id="A0A9W8DML0"/>
<dbReference type="Pfam" id="PF24560">
    <property type="entry name" value="zf-C2H2_OTU1_C"/>
    <property type="match status" value="1"/>
</dbReference>
<feature type="region of interest" description="Disordered" evidence="4">
    <location>
        <begin position="61"/>
        <end position="90"/>
    </location>
</feature>
<feature type="region of interest" description="Disordered" evidence="4">
    <location>
        <begin position="111"/>
        <end position="186"/>
    </location>
</feature>
<evidence type="ECO:0000259" key="5">
    <source>
        <dbReference type="PROSITE" id="PS50033"/>
    </source>
</evidence>
<organism evidence="6 7">
    <name type="scientific">Mycoemilia scoparia</name>
    <dbReference type="NCBI Taxonomy" id="417184"/>
    <lineage>
        <taxon>Eukaryota</taxon>
        <taxon>Fungi</taxon>
        <taxon>Fungi incertae sedis</taxon>
        <taxon>Zoopagomycota</taxon>
        <taxon>Kickxellomycotina</taxon>
        <taxon>Kickxellomycetes</taxon>
        <taxon>Kickxellales</taxon>
        <taxon>Kickxellaceae</taxon>
        <taxon>Mycoemilia</taxon>
    </lineage>
</organism>
<evidence type="ECO:0000313" key="6">
    <source>
        <dbReference type="EMBL" id="KAJ1916730.1"/>
    </source>
</evidence>
<dbReference type="InterPro" id="IPR001012">
    <property type="entry name" value="UBX_dom"/>
</dbReference>
<feature type="compositionally biased region" description="Basic and acidic residues" evidence="4">
    <location>
        <begin position="61"/>
        <end position="70"/>
    </location>
</feature>
<dbReference type="EMBL" id="JANBPU010000093">
    <property type="protein sequence ID" value="KAJ1916730.1"/>
    <property type="molecule type" value="Genomic_DNA"/>
</dbReference>
<accession>A0A9W8DML0</accession>
<evidence type="ECO:0000256" key="2">
    <source>
        <dbReference type="ARBA" id="ARBA00022490"/>
    </source>
</evidence>
<dbReference type="GO" id="GO:0031397">
    <property type="term" value="P:negative regulation of protein ubiquitination"/>
    <property type="evidence" value="ECO:0007669"/>
    <property type="project" value="TreeGrafter"/>
</dbReference>
<dbReference type="GO" id="GO:0036435">
    <property type="term" value="F:K48-linked polyubiquitin modification-dependent protein binding"/>
    <property type="evidence" value="ECO:0007669"/>
    <property type="project" value="TreeGrafter"/>
</dbReference>
<feature type="compositionally biased region" description="Basic and acidic residues" evidence="4">
    <location>
        <begin position="128"/>
        <end position="186"/>
    </location>
</feature>
<protein>
    <recommendedName>
        <fullName evidence="5">UBX domain-containing protein</fullName>
    </recommendedName>
</protein>
<comment type="subcellular location">
    <subcellularLocation>
        <location evidence="1">Cytoplasm</location>
    </subcellularLocation>
</comment>
<sequence length="337" mass="37841">MAASDKDTLIQMGFTADRVEKAIKETKGSGLQPALDCLGTYSQVKITSYYSLTLRLCSHPDDGSEEKDQPVEQTTAEATPKDEKPETTETEIAQSLKCDECGKSLRTEQGAQNHAIKTGHSKFSQSTEEIKPLTEEEKQAKLKELQEKAELRRKMREEEEKKREKEEEIMRRTKGKDLARAREEYERSEAMRLAKLQRQQRQEDNIAKQQILKQLELDKLERQRKREEEKKAVASGAGGVAAGLGSILNKQAAKPSSAGSSGKAQIQVRIAGKSPLNNTFESSNKISDVRNWIAEKTQLLYGEFDLYTPFPRQKLDDDSKTLGELGLAPRAALVLEK</sequence>
<dbReference type="GO" id="GO:0032435">
    <property type="term" value="P:negative regulation of proteasomal ubiquitin-dependent protein catabolic process"/>
    <property type="evidence" value="ECO:0007669"/>
    <property type="project" value="TreeGrafter"/>
</dbReference>
<dbReference type="InterPro" id="IPR057766">
    <property type="entry name" value="Znf-C2H2_OTU1-like_C"/>
</dbReference>
<comment type="caution">
    <text evidence="6">The sequence shown here is derived from an EMBL/GenBank/DDBJ whole genome shotgun (WGS) entry which is preliminary data.</text>
</comment>
<reference evidence="6" key="1">
    <citation type="submission" date="2022-07" db="EMBL/GenBank/DDBJ databases">
        <title>Phylogenomic reconstructions and comparative analyses of Kickxellomycotina fungi.</title>
        <authorList>
            <person name="Reynolds N.K."/>
            <person name="Stajich J.E."/>
            <person name="Barry K."/>
            <person name="Grigoriev I.V."/>
            <person name="Crous P."/>
            <person name="Smith M.E."/>
        </authorList>
    </citation>
    <scope>NUCLEOTIDE SEQUENCE</scope>
    <source>
        <strain evidence="6">NBRC 100468</strain>
    </source>
</reference>
<dbReference type="PROSITE" id="PS00028">
    <property type="entry name" value="ZINC_FINGER_C2H2_1"/>
    <property type="match status" value="1"/>
</dbReference>
<proteinExistence type="predicted"/>
<gene>
    <name evidence="6" type="ORF">H4219_003600</name>
</gene>
<dbReference type="PROSITE" id="PS50033">
    <property type="entry name" value="UBX"/>
    <property type="match status" value="1"/>
</dbReference>
<dbReference type="InterPro" id="IPR029071">
    <property type="entry name" value="Ubiquitin-like_domsf"/>
</dbReference>
<evidence type="ECO:0000256" key="4">
    <source>
        <dbReference type="SAM" id="MobiDB-lite"/>
    </source>
</evidence>
<dbReference type="GO" id="GO:0005634">
    <property type="term" value="C:nucleus"/>
    <property type="evidence" value="ECO:0007669"/>
    <property type="project" value="TreeGrafter"/>
</dbReference>
<dbReference type="Gene3D" id="3.10.20.90">
    <property type="entry name" value="Phosphatidylinositol 3-kinase Catalytic Subunit, Chain A, domain 1"/>
    <property type="match status" value="1"/>
</dbReference>
<dbReference type="PANTHER" id="PTHR46340">
    <property type="entry name" value="UBX DOMAIN-CONTAINING PROTEIN 1"/>
    <property type="match status" value="1"/>
</dbReference>
<evidence type="ECO:0000256" key="1">
    <source>
        <dbReference type="ARBA" id="ARBA00004496"/>
    </source>
</evidence>
<name>A0A9W8DML0_9FUNG</name>
<dbReference type="Gene3D" id="1.10.8.10">
    <property type="entry name" value="DNA helicase RuvA subunit, C-terminal domain"/>
    <property type="match status" value="1"/>
</dbReference>
<evidence type="ECO:0000313" key="7">
    <source>
        <dbReference type="Proteomes" id="UP001150538"/>
    </source>
</evidence>
<dbReference type="Proteomes" id="UP001150538">
    <property type="component" value="Unassembled WGS sequence"/>
</dbReference>
<dbReference type="InterPro" id="IPR013087">
    <property type="entry name" value="Znf_C2H2_type"/>
</dbReference>
<dbReference type="CDD" id="cd01767">
    <property type="entry name" value="UBX"/>
    <property type="match status" value="1"/>
</dbReference>
<dbReference type="SUPFAM" id="SSF54236">
    <property type="entry name" value="Ubiquitin-like"/>
    <property type="match status" value="1"/>
</dbReference>
<keyword evidence="2" id="KW-0963">Cytoplasm</keyword>
<dbReference type="SMART" id="SM00166">
    <property type="entry name" value="UBX"/>
    <property type="match status" value="1"/>
</dbReference>
<feature type="domain" description="UBX" evidence="5">
    <location>
        <begin position="259"/>
        <end position="335"/>
    </location>
</feature>
<evidence type="ECO:0000256" key="3">
    <source>
        <dbReference type="SAM" id="Coils"/>
    </source>
</evidence>
<keyword evidence="3" id="KW-0175">Coiled coil</keyword>
<dbReference type="GO" id="GO:1903094">
    <property type="term" value="P:negative regulation of protein K48-linked deubiquitination"/>
    <property type="evidence" value="ECO:0007669"/>
    <property type="project" value="TreeGrafter"/>
</dbReference>
<dbReference type="OrthoDB" id="10254930at2759"/>
<feature type="coiled-coil region" evidence="3">
    <location>
        <begin position="210"/>
        <end position="237"/>
    </location>
</feature>